<dbReference type="STRING" id="6239.F14F7.4.1"/>
<dbReference type="AlphaFoldDB" id="O17804"/>
<keyword evidence="1 2" id="KW-0812">Transmembrane</keyword>
<dbReference type="Proteomes" id="UP000001940">
    <property type="component" value="Chromosome III"/>
</dbReference>
<sequence>MDVQFKARSLWNTGKEVTVKCTKALSNGIRFSEFYSIYTSYIRVIIPISIQYPVDCITAYLLFHLYLAYILVFAVSLEVLKKFKTKGSGIAPITGSLKEKAAVYMTYFFVFQSISKWTFGIATLDKVMGWAFQLKPQINLKPQIKIGKSKSSESVISVKNKVGTAMHVGFESEDEDTRKTIKNLGKMKRRVDFVTEVADAFMMGQEATGDEEDESNWQDARTLDLLVEPDESTCQVQKWLEDGGSMDSDDVKKHVMKLMAENQEMRRQSFAVKPVAEKNTEN</sequence>
<feature type="transmembrane region" description="Helical" evidence="1">
    <location>
        <begin position="101"/>
        <end position="119"/>
    </location>
</feature>
<keyword evidence="3" id="KW-1185">Reference proteome</keyword>
<dbReference type="EMBL" id="BX284603">
    <property type="protein sequence ID" value="CAB04110.2"/>
    <property type="molecule type" value="Genomic_DNA"/>
</dbReference>
<evidence type="ECO:0000313" key="4">
    <source>
        <dbReference type="WormBase" id="F14F7.4"/>
    </source>
</evidence>
<dbReference type="OrthoDB" id="5814288at2759"/>
<dbReference type="InParanoid" id="O17804"/>
<dbReference type="WormBase" id="F14F7.4">
    <property type="protein sequence ID" value="CE28822"/>
    <property type="gene ID" value="WBGene00008811"/>
</dbReference>
<organism evidence="2 3">
    <name type="scientific">Caenorhabditis elegans</name>
    <dbReference type="NCBI Taxonomy" id="6239"/>
    <lineage>
        <taxon>Eukaryota</taxon>
        <taxon>Metazoa</taxon>
        <taxon>Ecdysozoa</taxon>
        <taxon>Nematoda</taxon>
        <taxon>Chromadorea</taxon>
        <taxon>Rhabditida</taxon>
        <taxon>Rhabditina</taxon>
        <taxon>Rhabditomorpha</taxon>
        <taxon>Rhabditoidea</taxon>
        <taxon>Rhabditidae</taxon>
        <taxon>Peloderinae</taxon>
        <taxon>Caenorhabditis</taxon>
    </lineage>
</organism>
<reference evidence="2 3" key="1">
    <citation type="journal article" date="1998" name="Science">
        <title>Genome sequence of the nematode C. elegans: a platform for investigating biology.</title>
        <authorList>
            <consortium name="The C. elegans sequencing consortium"/>
            <person name="Sulson J.E."/>
            <person name="Waterston R."/>
        </authorList>
    </citation>
    <scope>NUCLEOTIDE SEQUENCE [LARGE SCALE GENOMIC DNA]</scope>
    <source>
        <strain evidence="2 3">Bristol N2</strain>
    </source>
</reference>
<keyword evidence="1" id="KW-1133">Transmembrane helix</keyword>
<dbReference type="HOGENOM" id="CLU_1035240_0_0_1"/>
<feature type="transmembrane region" description="Helical" evidence="1">
    <location>
        <begin position="60"/>
        <end position="80"/>
    </location>
</feature>
<dbReference type="RefSeq" id="NP_499706.1">
    <property type="nucleotide sequence ID" value="NM_067305.3"/>
</dbReference>
<dbReference type="eggNOG" id="ENOG502TGSG">
    <property type="taxonomic scope" value="Eukaryota"/>
</dbReference>
<accession>O17804</accession>
<dbReference type="OMA" id="EENSMIM"/>
<dbReference type="CTD" id="176725"/>
<dbReference type="AGR" id="WB:WBGene00008811"/>
<gene>
    <name evidence="2" type="ORF">CELE_F14F7.4</name>
    <name evidence="2 4" type="ORF">F14F7.4</name>
</gene>
<name>O17804_CAEEL</name>
<evidence type="ECO:0000313" key="2">
    <source>
        <dbReference type="EMBL" id="CAB04110.2"/>
    </source>
</evidence>
<dbReference type="PIR" id="T20905">
    <property type="entry name" value="T20905"/>
</dbReference>
<dbReference type="FunCoup" id="O17804">
    <property type="interactions" value="811"/>
</dbReference>
<keyword evidence="1" id="KW-0472">Membrane</keyword>
<dbReference type="GeneID" id="176725"/>
<dbReference type="Bgee" id="WBGene00008811">
    <property type="expression patterns" value="Expressed in material anatomical entity and 2 other cell types or tissues"/>
</dbReference>
<dbReference type="UCSC" id="F14F7.4">
    <property type="organism name" value="c. elegans"/>
</dbReference>
<evidence type="ECO:0000256" key="1">
    <source>
        <dbReference type="SAM" id="Phobius"/>
    </source>
</evidence>
<evidence type="ECO:0000313" key="3">
    <source>
        <dbReference type="Proteomes" id="UP000001940"/>
    </source>
</evidence>
<proteinExistence type="predicted"/>
<dbReference type="KEGG" id="cel:CELE_F14F7.4"/>
<protein>
    <submittedName>
        <fullName evidence="2">Transmembrane protein</fullName>
    </submittedName>
</protein>
<feature type="transmembrane region" description="Helical" evidence="1">
    <location>
        <begin position="35"/>
        <end position="54"/>
    </location>
</feature>
<dbReference type="PaxDb" id="6239-F14F7.4"/>